<evidence type="ECO:0000313" key="2">
    <source>
        <dbReference type="Proteomes" id="UP000827872"/>
    </source>
</evidence>
<accession>A0ACB8G348</accession>
<evidence type="ECO:0000313" key="1">
    <source>
        <dbReference type="EMBL" id="KAH8013795.1"/>
    </source>
</evidence>
<keyword evidence="1" id="KW-0238">DNA-binding</keyword>
<dbReference type="EMBL" id="CM037615">
    <property type="protein sequence ID" value="KAH8013795.1"/>
    <property type="molecule type" value="Genomic_DNA"/>
</dbReference>
<gene>
    <name evidence="1" type="primary">IGHMBP2_2</name>
    <name evidence="1" type="ORF">K3G42_022158</name>
</gene>
<comment type="caution">
    <text evidence="1">The sequence shown here is derived from an EMBL/GenBank/DDBJ whole genome shotgun (WGS) entry which is preliminary data.</text>
</comment>
<protein>
    <submittedName>
        <fullName evidence="1">DNA-binding protein SMUBP-2</fullName>
    </submittedName>
</protein>
<sequence length="142" mass="15474">MFFLLLLAGLLKFYNESLDASQKEAVCFSLAQKELSIIHGPPGTGKTTTVVEIVLQAVQHDQKVLCCAPSNIAVDNLVERLAAHKARILRLGHPARLLESIQHHSLDAVLARGDNAQIVADIRKEIDQAFVCVAFHLSQSGP</sequence>
<proteinExistence type="predicted"/>
<organism evidence="1 2">
    <name type="scientific">Sphaerodactylus townsendi</name>
    <dbReference type="NCBI Taxonomy" id="933632"/>
    <lineage>
        <taxon>Eukaryota</taxon>
        <taxon>Metazoa</taxon>
        <taxon>Chordata</taxon>
        <taxon>Craniata</taxon>
        <taxon>Vertebrata</taxon>
        <taxon>Euteleostomi</taxon>
        <taxon>Lepidosauria</taxon>
        <taxon>Squamata</taxon>
        <taxon>Bifurcata</taxon>
        <taxon>Gekkota</taxon>
        <taxon>Sphaerodactylidae</taxon>
        <taxon>Sphaerodactylus</taxon>
    </lineage>
</organism>
<dbReference type="Proteomes" id="UP000827872">
    <property type="component" value="Linkage Group LG02"/>
</dbReference>
<name>A0ACB8G348_9SAUR</name>
<reference evidence="1" key="1">
    <citation type="submission" date="2021-08" db="EMBL/GenBank/DDBJ databases">
        <title>The first chromosome-level gecko genome reveals the dynamic sex chromosomes of Neotropical dwarf geckos (Sphaerodactylidae: Sphaerodactylus).</title>
        <authorList>
            <person name="Pinto B.J."/>
            <person name="Keating S.E."/>
            <person name="Gamble T."/>
        </authorList>
    </citation>
    <scope>NUCLEOTIDE SEQUENCE</scope>
    <source>
        <strain evidence="1">TG3544</strain>
    </source>
</reference>
<keyword evidence="2" id="KW-1185">Reference proteome</keyword>